<dbReference type="InterPro" id="IPR007544">
    <property type="entry name" value="ENCAP"/>
</dbReference>
<organism evidence="1 2">
    <name type="scientific">Parafrankia irregularis</name>
    <dbReference type="NCBI Taxonomy" id="795642"/>
    <lineage>
        <taxon>Bacteria</taxon>
        <taxon>Bacillati</taxon>
        <taxon>Actinomycetota</taxon>
        <taxon>Actinomycetes</taxon>
        <taxon>Frankiales</taxon>
        <taxon>Frankiaceae</taxon>
        <taxon>Parafrankia</taxon>
    </lineage>
</organism>
<keyword evidence="1" id="KW-0560">Oxidoreductase</keyword>
<dbReference type="Proteomes" id="UP000198802">
    <property type="component" value="Unassembled WGS sequence"/>
</dbReference>
<evidence type="ECO:0000313" key="2">
    <source>
        <dbReference type="Proteomes" id="UP000198802"/>
    </source>
</evidence>
<dbReference type="GO" id="GO:0004601">
    <property type="term" value="F:peroxidase activity"/>
    <property type="evidence" value="ECO:0007669"/>
    <property type="project" value="UniProtKB-KW"/>
</dbReference>
<gene>
    <name evidence="1" type="ORF">Ga0074812_10894</name>
</gene>
<reference evidence="2" key="1">
    <citation type="submission" date="2015-11" db="EMBL/GenBank/DDBJ databases">
        <authorList>
            <person name="Varghese N."/>
        </authorList>
    </citation>
    <scope>NUCLEOTIDE SEQUENCE [LARGE SCALE GENOMIC DNA]</scope>
    <source>
        <strain evidence="2">DSM 45899</strain>
    </source>
</reference>
<name>A0A0S4QPV8_9ACTN</name>
<dbReference type="AlphaFoldDB" id="A0A0S4QPV8"/>
<evidence type="ECO:0000313" key="1">
    <source>
        <dbReference type="EMBL" id="CUU56566.1"/>
    </source>
</evidence>
<protein>
    <submittedName>
        <fullName evidence="1">Encapsulating protein for peroxidase</fullName>
    </submittedName>
</protein>
<keyword evidence="2" id="KW-1185">Reference proteome</keyword>
<dbReference type="Pfam" id="PF04454">
    <property type="entry name" value="Linocin_M18"/>
    <property type="match status" value="1"/>
</dbReference>
<accession>A0A0S4QPV8</accession>
<sequence length="276" mass="30539">MNGSEWLQAHQGDIDQIIAGETEQARLAQRLLPAYPVPEQMRFVSSDRFDYEAGTVDDETRVDIERFEEKVSIPKLQIDDPNPARALVAVRHAAQKLARKHDERVFRKGIADEIVEADGIADEILKAGGKLQFHRLVDVKAVNGSLGEGLIPSVASALAVLDDEGYRTGYAIVASNSIWTELHRRGDGSSTIPIDAVKALIDDGPVYRSSVLENGGALLLSLAEGRIDRVVAEAPRLAFITQGKDMRRFDLYERFVPRLRETMSAVLLRAKPRDEA</sequence>
<proteinExistence type="predicted"/>
<keyword evidence="1" id="KW-0575">Peroxidase</keyword>
<dbReference type="EMBL" id="FAOZ01000008">
    <property type="protein sequence ID" value="CUU56566.1"/>
    <property type="molecule type" value="Genomic_DNA"/>
</dbReference>
<dbReference type="RefSeq" id="WP_091277156.1">
    <property type="nucleotide sequence ID" value="NZ_FAOZ01000008.1"/>
</dbReference>
<dbReference type="Gene3D" id="3.30.2320.10">
    <property type="entry name" value="hypothetical protein PF0899 domain"/>
    <property type="match status" value="1"/>
</dbReference>